<gene>
    <name evidence="9" type="ORF">KUF71_001109</name>
</gene>
<evidence type="ECO:0000313" key="10">
    <source>
        <dbReference type="Proteomes" id="UP001219518"/>
    </source>
</evidence>
<evidence type="ECO:0000256" key="7">
    <source>
        <dbReference type="ARBA" id="ARBA00023242"/>
    </source>
</evidence>
<accession>A0AAE1HCX8</accession>
<dbReference type="PANTHER" id="PTHR22930">
    <property type="match status" value="1"/>
</dbReference>
<evidence type="ECO:0000259" key="8">
    <source>
        <dbReference type="Pfam" id="PF13359"/>
    </source>
</evidence>
<evidence type="ECO:0000256" key="3">
    <source>
        <dbReference type="ARBA" id="ARBA00006958"/>
    </source>
</evidence>
<name>A0AAE1HCX8_9NEOP</name>
<evidence type="ECO:0000313" key="9">
    <source>
        <dbReference type="EMBL" id="KAK3918985.1"/>
    </source>
</evidence>
<feature type="domain" description="DDE Tnp4" evidence="8">
    <location>
        <begin position="78"/>
        <end position="236"/>
    </location>
</feature>
<dbReference type="Proteomes" id="UP001219518">
    <property type="component" value="Unassembled WGS sequence"/>
</dbReference>
<comment type="similarity">
    <text evidence="3">Belongs to the HARBI1 family.</text>
</comment>
<dbReference type="EMBL" id="JAHWGI010000968">
    <property type="protein sequence ID" value="KAK3918985.1"/>
    <property type="molecule type" value="Genomic_DNA"/>
</dbReference>
<sequence length="296" mass="33654">VLHFLATGSYQTPVGRNFDVAVAQPTVRTYVKEIVDALNQPAVVGRMVRFPRNQEQVNNTIRRNRAMGGRLPNVVGYIDGSLIKIMKPSIANNRQAFIGRKSFASMNVLFTCDRRLYVLNVLARYPGATNDSYIYGQSAVRRRMIELQGHVPCLLLGDSGFPQEPWLMTPYARQEEPEEDTPEARYNTDHCSDRNAVERVIGVMKGKWRAINDERVLHYDPVKSCRIVVAITVLHNLCIMARVPFYNVVDDIGRYEVNDAIEDDDDDDDDEAVVLNNGRAARQVIVQFLEGRRNRN</sequence>
<keyword evidence="4" id="KW-0540">Nuclease</keyword>
<reference evidence="9" key="2">
    <citation type="journal article" date="2023" name="BMC Genomics">
        <title>Pest status, molecular evolution, and epigenetic factors derived from the genome assembly of Frankliniella fusca, a thysanopteran phytovirus vector.</title>
        <authorList>
            <person name="Catto M.A."/>
            <person name="Labadie P.E."/>
            <person name="Jacobson A.L."/>
            <person name="Kennedy G.G."/>
            <person name="Srinivasan R."/>
            <person name="Hunt B.G."/>
        </authorList>
    </citation>
    <scope>NUCLEOTIDE SEQUENCE</scope>
    <source>
        <strain evidence="9">PL_HMW_Pooled</strain>
    </source>
</reference>
<dbReference type="Pfam" id="PF13359">
    <property type="entry name" value="DDE_Tnp_4"/>
    <property type="match status" value="1"/>
</dbReference>
<dbReference type="PANTHER" id="PTHR22930:SF85">
    <property type="entry name" value="GH03217P-RELATED"/>
    <property type="match status" value="1"/>
</dbReference>
<dbReference type="GO" id="GO:0004518">
    <property type="term" value="F:nuclease activity"/>
    <property type="evidence" value="ECO:0007669"/>
    <property type="project" value="UniProtKB-KW"/>
</dbReference>
<comment type="caution">
    <text evidence="9">The sequence shown here is derived from an EMBL/GenBank/DDBJ whole genome shotgun (WGS) entry which is preliminary data.</text>
</comment>
<comment type="cofactor">
    <cofactor evidence="1">
        <name>a divalent metal cation</name>
        <dbReference type="ChEBI" id="CHEBI:60240"/>
    </cofactor>
</comment>
<evidence type="ECO:0000256" key="5">
    <source>
        <dbReference type="ARBA" id="ARBA00022723"/>
    </source>
</evidence>
<dbReference type="InterPro" id="IPR045249">
    <property type="entry name" value="HARBI1-like"/>
</dbReference>
<evidence type="ECO:0000256" key="6">
    <source>
        <dbReference type="ARBA" id="ARBA00022801"/>
    </source>
</evidence>
<dbReference type="InterPro" id="IPR027806">
    <property type="entry name" value="HARBI1_dom"/>
</dbReference>
<evidence type="ECO:0000256" key="2">
    <source>
        <dbReference type="ARBA" id="ARBA00004123"/>
    </source>
</evidence>
<keyword evidence="6" id="KW-0378">Hydrolase</keyword>
<evidence type="ECO:0000256" key="4">
    <source>
        <dbReference type="ARBA" id="ARBA00022722"/>
    </source>
</evidence>
<keyword evidence="7" id="KW-0539">Nucleus</keyword>
<feature type="non-terminal residue" evidence="9">
    <location>
        <position position="1"/>
    </location>
</feature>
<evidence type="ECO:0000256" key="1">
    <source>
        <dbReference type="ARBA" id="ARBA00001968"/>
    </source>
</evidence>
<proteinExistence type="inferred from homology"/>
<keyword evidence="5" id="KW-0479">Metal-binding</keyword>
<dbReference type="GO" id="GO:0005634">
    <property type="term" value="C:nucleus"/>
    <property type="evidence" value="ECO:0007669"/>
    <property type="project" value="UniProtKB-SubCell"/>
</dbReference>
<protein>
    <submittedName>
        <fullName evidence="9">Nuclease</fullName>
    </submittedName>
</protein>
<organism evidence="9 10">
    <name type="scientific">Frankliniella fusca</name>
    <dbReference type="NCBI Taxonomy" id="407009"/>
    <lineage>
        <taxon>Eukaryota</taxon>
        <taxon>Metazoa</taxon>
        <taxon>Ecdysozoa</taxon>
        <taxon>Arthropoda</taxon>
        <taxon>Hexapoda</taxon>
        <taxon>Insecta</taxon>
        <taxon>Pterygota</taxon>
        <taxon>Neoptera</taxon>
        <taxon>Paraneoptera</taxon>
        <taxon>Thysanoptera</taxon>
        <taxon>Terebrantia</taxon>
        <taxon>Thripoidea</taxon>
        <taxon>Thripidae</taxon>
        <taxon>Frankliniella</taxon>
    </lineage>
</organism>
<comment type="subcellular location">
    <subcellularLocation>
        <location evidence="2">Nucleus</location>
    </subcellularLocation>
</comment>
<dbReference type="AlphaFoldDB" id="A0AAE1HCX8"/>
<dbReference type="GO" id="GO:0016787">
    <property type="term" value="F:hydrolase activity"/>
    <property type="evidence" value="ECO:0007669"/>
    <property type="project" value="UniProtKB-KW"/>
</dbReference>
<reference evidence="9" key="1">
    <citation type="submission" date="2021-07" db="EMBL/GenBank/DDBJ databases">
        <authorList>
            <person name="Catto M.A."/>
            <person name="Jacobson A."/>
            <person name="Kennedy G."/>
            <person name="Labadie P."/>
            <person name="Hunt B.G."/>
            <person name="Srinivasan R."/>
        </authorList>
    </citation>
    <scope>NUCLEOTIDE SEQUENCE</scope>
    <source>
        <strain evidence="9">PL_HMW_Pooled</strain>
        <tissue evidence="9">Head</tissue>
    </source>
</reference>
<dbReference type="GO" id="GO:0046872">
    <property type="term" value="F:metal ion binding"/>
    <property type="evidence" value="ECO:0007669"/>
    <property type="project" value="UniProtKB-KW"/>
</dbReference>
<keyword evidence="10" id="KW-1185">Reference proteome</keyword>